<feature type="repeat" description="PPR" evidence="2">
    <location>
        <begin position="180"/>
        <end position="214"/>
    </location>
</feature>
<evidence type="ECO:0008006" key="5">
    <source>
        <dbReference type="Google" id="ProtNLM"/>
    </source>
</evidence>
<dbReference type="FunFam" id="1.25.40.10:FF:000381">
    <property type="entry name" value="Pentatricopeptide repeat-containing protein"/>
    <property type="match status" value="1"/>
</dbReference>
<dbReference type="Pfam" id="PF01535">
    <property type="entry name" value="PPR"/>
    <property type="match status" value="2"/>
</dbReference>
<dbReference type="FunFam" id="1.25.40.10:FF:000158">
    <property type="entry name" value="pentatricopeptide repeat-containing protein At2g33680"/>
    <property type="match status" value="1"/>
</dbReference>
<evidence type="ECO:0000256" key="2">
    <source>
        <dbReference type="PROSITE-ProRule" id="PRU00708"/>
    </source>
</evidence>
<comment type="caution">
    <text evidence="3">The sequence shown here is derived from an EMBL/GenBank/DDBJ whole genome shotgun (WGS) entry which is preliminary data.</text>
</comment>
<accession>A0A8T2QYU9</accession>
<keyword evidence="1" id="KW-0677">Repeat</keyword>
<dbReference type="PROSITE" id="PS51375">
    <property type="entry name" value="PPR"/>
    <property type="match status" value="5"/>
</dbReference>
<feature type="repeat" description="PPR" evidence="2">
    <location>
        <begin position="278"/>
        <end position="308"/>
    </location>
</feature>
<dbReference type="InterPro" id="IPR002885">
    <property type="entry name" value="PPR_rpt"/>
</dbReference>
<dbReference type="OrthoDB" id="185373at2759"/>
<dbReference type="Proteomes" id="UP000825935">
    <property type="component" value="Chromosome 31"/>
</dbReference>
<evidence type="ECO:0000313" key="3">
    <source>
        <dbReference type="EMBL" id="KAH7288820.1"/>
    </source>
</evidence>
<dbReference type="InterPro" id="IPR011990">
    <property type="entry name" value="TPR-like_helical_dom_sf"/>
</dbReference>
<dbReference type="Pfam" id="PF13812">
    <property type="entry name" value="PPR_3"/>
    <property type="match status" value="1"/>
</dbReference>
<dbReference type="InterPro" id="IPR046960">
    <property type="entry name" value="PPR_At4g14850-like_plant"/>
</dbReference>
<dbReference type="Gene3D" id="1.25.40.10">
    <property type="entry name" value="Tetratricopeptide repeat domain"/>
    <property type="match status" value="4"/>
</dbReference>
<evidence type="ECO:0000313" key="4">
    <source>
        <dbReference type="Proteomes" id="UP000825935"/>
    </source>
</evidence>
<proteinExistence type="predicted"/>
<dbReference type="Pfam" id="PF13041">
    <property type="entry name" value="PPR_2"/>
    <property type="match status" value="3"/>
</dbReference>
<dbReference type="GO" id="GO:0048731">
    <property type="term" value="P:system development"/>
    <property type="evidence" value="ECO:0007669"/>
    <property type="project" value="UniProtKB-ARBA"/>
</dbReference>
<gene>
    <name evidence="3" type="ORF">KP509_31G044700</name>
</gene>
<dbReference type="PANTHER" id="PTHR47926">
    <property type="entry name" value="PENTATRICOPEPTIDE REPEAT-CONTAINING PROTEIN"/>
    <property type="match status" value="1"/>
</dbReference>
<protein>
    <recommendedName>
        <fullName evidence="5">Pentatricopeptide repeat-containing protein</fullName>
    </recommendedName>
</protein>
<feature type="repeat" description="PPR" evidence="2">
    <location>
        <begin position="378"/>
        <end position="412"/>
    </location>
</feature>
<feature type="repeat" description="PPR" evidence="2">
    <location>
        <begin position="114"/>
        <end position="148"/>
    </location>
</feature>
<dbReference type="FunFam" id="1.25.40.10:FF:000344">
    <property type="entry name" value="Pentatricopeptide repeat-containing protein"/>
    <property type="match status" value="1"/>
</dbReference>
<dbReference type="GO" id="GO:0003723">
    <property type="term" value="F:RNA binding"/>
    <property type="evidence" value="ECO:0007669"/>
    <property type="project" value="InterPro"/>
</dbReference>
<dbReference type="NCBIfam" id="TIGR00756">
    <property type="entry name" value="PPR"/>
    <property type="match status" value="3"/>
</dbReference>
<sequence length="512" mass="56694">MLRSSNLSWKRTFCVSLDSIYNLLQDCIVKKNLDAGRRINQLLIQDGLQSSSFMATHIVRMFSVCGSISEATQTFVRLDFPNVYTWSAFLLAHSCTGLSVPLYHKMLQSNVRPNAYCYTALLKACANLGSLNKGMLVHDNIVQDGLDLDLTVNNTLIDMYVKIGELANAHSVFQSSHVQNVVTWTTIITGYSVNECAFKAFQVYAQMLEKHVSPNEVTFVSIIKACPSALEVRLVHFHVVESSLAWNIFVGNALVGIYAEFGNIEDARFVFEHLIEKDVVTWSSMIEGYAQEGQVSEAFRLFTVMWQEVEPNKVTYVNLAKACTNMESVASSNLIYGTVIEEGFNSDTLLGTTMIDLYAKCGCFEDANALFKALPVRNVVTWTTMISGYALHGNIHGALKCYSGMQEEGLKPNEATFLSLLSLCNHLGLVHKGCTFFESMVLQGVIPAVEHHHCIMDLFGRTGSLKLATVVLDSSPVTPMQSPGLRSLLSHCKAHCNVGTSELIFKQVALEE</sequence>
<name>A0A8T2QYU9_CERRI</name>
<dbReference type="EMBL" id="CM035436">
    <property type="protein sequence ID" value="KAH7288820.1"/>
    <property type="molecule type" value="Genomic_DNA"/>
</dbReference>
<reference evidence="3" key="1">
    <citation type="submission" date="2021-08" db="EMBL/GenBank/DDBJ databases">
        <title>WGS assembly of Ceratopteris richardii.</title>
        <authorList>
            <person name="Marchant D.B."/>
            <person name="Chen G."/>
            <person name="Jenkins J."/>
            <person name="Shu S."/>
            <person name="Leebens-Mack J."/>
            <person name="Grimwood J."/>
            <person name="Schmutz J."/>
            <person name="Soltis P."/>
            <person name="Soltis D."/>
            <person name="Chen Z.-H."/>
        </authorList>
    </citation>
    <scope>NUCLEOTIDE SEQUENCE</scope>
    <source>
        <strain evidence="3">Whitten #5841</strain>
        <tissue evidence="3">Leaf</tissue>
    </source>
</reference>
<dbReference type="GO" id="GO:0009451">
    <property type="term" value="P:RNA modification"/>
    <property type="evidence" value="ECO:0007669"/>
    <property type="project" value="InterPro"/>
</dbReference>
<evidence type="ECO:0000256" key="1">
    <source>
        <dbReference type="ARBA" id="ARBA00022737"/>
    </source>
</evidence>
<dbReference type="AlphaFoldDB" id="A0A8T2QYU9"/>
<dbReference type="SUPFAM" id="SSF48452">
    <property type="entry name" value="TPR-like"/>
    <property type="match status" value="1"/>
</dbReference>
<keyword evidence="4" id="KW-1185">Reference proteome</keyword>
<feature type="repeat" description="PPR" evidence="2">
    <location>
        <begin position="413"/>
        <end position="447"/>
    </location>
</feature>
<organism evidence="3 4">
    <name type="scientific">Ceratopteris richardii</name>
    <name type="common">Triangle waterfern</name>
    <dbReference type="NCBI Taxonomy" id="49495"/>
    <lineage>
        <taxon>Eukaryota</taxon>
        <taxon>Viridiplantae</taxon>
        <taxon>Streptophyta</taxon>
        <taxon>Embryophyta</taxon>
        <taxon>Tracheophyta</taxon>
        <taxon>Polypodiopsida</taxon>
        <taxon>Polypodiidae</taxon>
        <taxon>Polypodiales</taxon>
        <taxon>Pteridineae</taxon>
        <taxon>Pteridaceae</taxon>
        <taxon>Parkerioideae</taxon>
        <taxon>Ceratopteris</taxon>
    </lineage>
</organism>